<evidence type="ECO:0000313" key="2">
    <source>
        <dbReference type="EMBL" id="AJD43900.1"/>
    </source>
</evidence>
<keyword evidence="3" id="KW-1185">Reference proteome</keyword>
<dbReference type="KEGG" id="rga:RGR602_PB00369"/>
<reference evidence="2 3" key="1">
    <citation type="submission" date="2013-11" db="EMBL/GenBank/DDBJ databases">
        <title>Complete genome sequence of Rhizobium gallicum bv. gallicum R602.</title>
        <authorList>
            <person name="Bustos P."/>
            <person name="Santamaria R.I."/>
            <person name="Lozano L."/>
            <person name="Acosta J.L."/>
            <person name="Ormeno-Orrillo E."/>
            <person name="Rogel M.A."/>
            <person name="Romero D."/>
            <person name="Cevallos M.A."/>
            <person name="Martinez-Romero E."/>
            <person name="Gonzalez V."/>
        </authorList>
    </citation>
    <scope>NUCLEOTIDE SEQUENCE [LARGE SCALE GENOMIC DNA]</scope>
    <source>
        <strain evidence="2 3">R602</strain>
        <plasmid evidence="2 3">pRgalR602b</plasmid>
    </source>
</reference>
<gene>
    <name evidence="2" type="ORF">RGR602_PB00369</name>
</gene>
<feature type="region of interest" description="Disordered" evidence="1">
    <location>
        <begin position="30"/>
        <end position="53"/>
    </location>
</feature>
<dbReference type="EMBL" id="CP006879">
    <property type="protein sequence ID" value="AJD43900.1"/>
    <property type="molecule type" value="Genomic_DNA"/>
</dbReference>
<organism evidence="2 3">
    <name type="scientific">Rhizobium gallicum bv. gallicum R602sp</name>
    <dbReference type="NCBI Taxonomy" id="1041138"/>
    <lineage>
        <taxon>Bacteria</taxon>
        <taxon>Pseudomonadati</taxon>
        <taxon>Pseudomonadota</taxon>
        <taxon>Alphaproteobacteria</taxon>
        <taxon>Hyphomicrobiales</taxon>
        <taxon>Rhizobiaceae</taxon>
        <taxon>Rhizobium/Agrobacterium group</taxon>
        <taxon>Rhizobium</taxon>
    </lineage>
</organism>
<dbReference type="AlphaFoldDB" id="A0A0B4XAY6"/>
<dbReference type="HOGENOM" id="CLU_3065460_0_0_5"/>
<dbReference type="Proteomes" id="UP000031368">
    <property type="component" value="Plasmid pRgalR602b"/>
</dbReference>
<geneLocation type="plasmid" evidence="2 3">
    <name>pRgalR602b</name>
</geneLocation>
<name>A0A0B4XAY6_9HYPH</name>
<evidence type="ECO:0000313" key="3">
    <source>
        <dbReference type="Proteomes" id="UP000031368"/>
    </source>
</evidence>
<evidence type="ECO:0000256" key="1">
    <source>
        <dbReference type="SAM" id="MobiDB-lite"/>
    </source>
</evidence>
<sequence>MNPWDKIPTQMNLLPQCAKARKLDLAPRFADPFKDSSHVPRMKAGHMNEPPNV</sequence>
<accession>A0A0B4XAY6</accession>
<protein>
    <submittedName>
        <fullName evidence="2">Uncharacterized protein</fullName>
    </submittedName>
</protein>
<proteinExistence type="predicted"/>
<keyword evidence="2" id="KW-0614">Plasmid</keyword>